<evidence type="ECO:0000313" key="6">
    <source>
        <dbReference type="Proteomes" id="UP000306740"/>
    </source>
</evidence>
<name>A0A5C4MM00_9ACTN</name>
<dbReference type="OrthoDB" id="4350291at2"/>
<evidence type="ECO:0008006" key="7">
    <source>
        <dbReference type="Google" id="ProtNLM"/>
    </source>
</evidence>
<gene>
    <name evidence="5" type="ORF">FHE65_19595</name>
    <name evidence="4" type="ORF">FHE65_20700</name>
</gene>
<evidence type="ECO:0000313" key="5">
    <source>
        <dbReference type="EMBL" id="TNC43071.1"/>
    </source>
</evidence>
<dbReference type="RefSeq" id="WP_139106463.1">
    <property type="nucleotide sequence ID" value="NZ_VDFR01000089.1"/>
</dbReference>
<feature type="transmembrane region" description="Helical" evidence="3">
    <location>
        <begin position="279"/>
        <end position="300"/>
    </location>
</feature>
<keyword evidence="3" id="KW-0472">Membrane</keyword>
<organism evidence="5 6">
    <name type="scientific">Mumia zhuanghuii</name>
    <dbReference type="NCBI Taxonomy" id="2585211"/>
    <lineage>
        <taxon>Bacteria</taxon>
        <taxon>Bacillati</taxon>
        <taxon>Actinomycetota</taxon>
        <taxon>Actinomycetes</taxon>
        <taxon>Propionibacteriales</taxon>
        <taxon>Nocardioidaceae</taxon>
        <taxon>Mumia</taxon>
    </lineage>
</organism>
<keyword evidence="3" id="KW-1133">Transmembrane helix</keyword>
<dbReference type="AlphaFoldDB" id="A0A5C4MM00"/>
<evidence type="ECO:0000256" key="3">
    <source>
        <dbReference type="SAM" id="Phobius"/>
    </source>
</evidence>
<feature type="transmembrane region" description="Helical" evidence="3">
    <location>
        <begin position="332"/>
        <end position="351"/>
    </location>
</feature>
<keyword evidence="3" id="KW-0812">Transmembrane</keyword>
<dbReference type="EMBL" id="VDFR01000093">
    <property type="protein sequence ID" value="TNC42560.1"/>
    <property type="molecule type" value="Genomic_DNA"/>
</dbReference>
<accession>A0A5C4MM00</accession>
<sequence>MSAQDDEEVEQLREEVAALRARLAAEQAAPAASATADVAAGRHGWWRTPLVAVLVLLGALIAPLSVVATWAHDEIGDTDRYVETVAPLASEPAVQDALTDLITDVIITQLRVDAVTREALDALAQQAFVPPRAAPLLPALATPLTNAVENFVRDTVARVVRSETFEQAWVAANREAHDQAVAVLTGGDTGQVEVTDNAVSVNIATFVEAAKQLLVERGFALAERIPEVDASFVLFKSDDIGTAQTWFSWLETASRVLPILGLVLLATAVLVAHDRRRALLAVGLSVAVAMVLLGLVLNLVRPLYLDAVPSDVLPTDAAAVVYDQLIRFVRTALRAILVIALALAITAFLLAPSGSGAALRTGIATTVGRMRERSGIARGPVSTFVATYRSFARVVVVALGVLAYVALDHPSGGDALVIVVLVVLGLLVVELVAGPRHPDVVGQRPDGVDAEATGDREVPAP</sequence>
<evidence type="ECO:0000313" key="4">
    <source>
        <dbReference type="EMBL" id="TNC42560.1"/>
    </source>
</evidence>
<feature type="transmembrane region" description="Helical" evidence="3">
    <location>
        <begin position="413"/>
        <end position="434"/>
    </location>
</feature>
<evidence type="ECO:0000256" key="2">
    <source>
        <dbReference type="SAM" id="MobiDB-lite"/>
    </source>
</evidence>
<feature type="coiled-coil region" evidence="1">
    <location>
        <begin position="2"/>
        <end position="29"/>
    </location>
</feature>
<comment type="caution">
    <text evidence="5">The sequence shown here is derived from an EMBL/GenBank/DDBJ whole genome shotgun (WGS) entry which is preliminary data.</text>
</comment>
<evidence type="ECO:0000256" key="1">
    <source>
        <dbReference type="SAM" id="Coils"/>
    </source>
</evidence>
<dbReference type="Proteomes" id="UP000306740">
    <property type="component" value="Unassembled WGS sequence"/>
</dbReference>
<feature type="transmembrane region" description="Helical" evidence="3">
    <location>
        <begin position="50"/>
        <end position="71"/>
    </location>
</feature>
<keyword evidence="1" id="KW-0175">Coiled coil</keyword>
<dbReference type="EMBL" id="VDFR01000089">
    <property type="protein sequence ID" value="TNC43071.1"/>
    <property type="molecule type" value="Genomic_DNA"/>
</dbReference>
<proteinExistence type="predicted"/>
<reference evidence="5 6" key="1">
    <citation type="submission" date="2019-05" db="EMBL/GenBank/DDBJ databases">
        <title>Mumia sp. nov., isolated from the intestinal contents of plateau pika (Ochotona curzoniae) in the Qinghai-Tibet plateau of China.</title>
        <authorList>
            <person name="Tian Z."/>
        </authorList>
    </citation>
    <scope>NUCLEOTIDE SEQUENCE [LARGE SCALE GENOMIC DNA]</scope>
    <source>
        <strain evidence="6">527</strain>
        <strain evidence="5">Z527</strain>
    </source>
</reference>
<feature type="transmembrane region" description="Helical" evidence="3">
    <location>
        <begin position="390"/>
        <end position="407"/>
    </location>
</feature>
<protein>
    <recommendedName>
        <fullName evidence="7">Integral membrane protein</fullName>
    </recommendedName>
</protein>
<feature type="transmembrane region" description="Helical" evidence="3">
    <location>
        <begin position="256"/>
        <end position="272"/>
    </location>
</feature>
<feature type="region of interest" description="Disordered" evidence="2">
    <location>
        <begin position="442"/>
        <end position="461"/>
    </location>
</feature>